<gene>
    <name evidence="1" type="ORF">V8G54_013356</name>
</gene>
<dbReference type="AlphaFoldDB" id="A0AAQ3NUW3"/>
<evidence type="ECO:0000313" key="1">
    <source>
        <dbReference type="EMBL" id="WVZ15790.1"/>
    </source>
</evidence>
<dbReference type="EMBL" id="CP144697">
    <property type="protein sequence ID" value="WVZ15790.1"/>
    <property type="molecule type" value="Genomic_DNA"/>
</dbReference>
<reference evidence="1 2" key="1">
    <citation type="journal article" date="2023" name="Life. Sci Alliance">
        <title>Evolutionary insights into 3D genome organization and epigenetic landscape of Vigna mungo.</title>
        <authorList>
            <person name="Junaid A."/>
            <person name="Singh B."/>
            <person name="Bhatia S."/>
        </authorList>
    </citation>
    <scope>NUCLEOTIDE SEQUENCE [LARGE SCALE GENOMIC DNA]</scope>
    <source>
        <strain evidence="1">Urdbean</strain>
    </source>
</reference>
<dbReference type="Proteomes" id="UP001374535">
    <property type="component" value="Chromosome 4"/>
</dbReference>
<accession>A0AAQ3NUW3</accession>
<name>A0AAQ3NUW3_VIGMU</name>
<keyword evidence="2" id="KW-1185">Reference proteome</keyword>
<evidence type="ECO:0000313" key="2">
    <source>
        <dbReference type="Proteomes" id="UP001374535"/>
    </source>
</evidence>
<protein>
    <submittedName>
        <fullName evidence="1">Uncharacterized protein</fullName>
    </submittedName>
</protein>
<sequence>TRSRGFSERFSRKTFWCYHLLYSSIFTLPHSTHFGVQRGGNKYHRFPTQAAKSRHCSTHLHCYWQKCCVKREIKKKRERAPPLWIFHLDKVSGLLFFPSKVLA</sequence>
<feature type="non-terminal residue" evidence="1">
    <location>
        <position position="1"/>
    </location>
</feature>
<organism evidence="1 2">
    <name type="scientific">Vigna mungo</name>
    <name type="common">Black gram</name>
    <name type="synonym">Phaseolus mungo</name>
    <dbReference type="NCBI Taxonomy" id="3915"/>
    <lineage>
        <taxon>Eukaryota</taxon>
        <taxon>Viridiplantae</taxon>
        <taxon>Streptophyta</taxon>
        <taxon>Embryophyta</taxon>
        <taxon>Tracheophyta</taxon>
        <taxon>Spermatophyta</taxon>
        <taxon>Magnoliopsida</taxon>
        <taxon>eudicotyledons</taxon>
        <taxon>Gunneridae</taxon>
        <taxon>Pentapetalae</taxon>
        <taxon>rosids</taxon>
        <taxon>fabids</taxon>
        <taxon>Fabales</taxon>
        <taxon>Fabaceae</taxon>
        <taxon>Papilionoideae</taxon>
        <taxon>50 kb inversion clade</taxon>
        <taxon>NPAAA clade</taxon>
        <taxon>indigoferoid/millettioid clade</taxon>
        <taxon>Phaseoleae</taxon>
        <taxon>Vigna</taxon>
    </lineage>
</organism>
<proteinExistence type="predicted"/>
<feature type="non-terminal residue" evidence="1">
    <location>
        <position position="103"/>
    </location>
</feature>